<dbReference type="EMBL" id="JBBLZC010000024">
    <property type="protein sequence ID" value="MEK0085285.1"/>
    <property type="molecule type" value="Genomic_DNA"/>
</dbReference>
<dbReference type="RefSeq" id="WP_418161134.1">
    <property type="nucleotide sequence ID" value="NZ_JBBLZC010000024.1"/>
</dbReference>
<sequence length="314" mass="34655">MSLYRIRLRLEAPLGTGLTSGTLFGHLCWARRARHGAAALERWLRAMAAGDEPPCLVSDGFPAGLLPRPLLPPPPVPDDADPAAADTAKRCRRRRWVRREDWLELRAGLSAARLASALVDWQPSFATRAHNRIDRHTGTTPETAGLWFVDDDWSHARRLPDGRDDPTAPLRDVYVSTALAPEDVFSLFVEIGQQGYGRDATYGRGRWSVEAVEPDPVLAACAGERLMSLSHGCLSAGMAEARWERWTHFGKVGIELAAAGARPFKRPVLLMRPGATWRHGPGPFGALLTGVHQDRPEVVHNAWHLAIPYTEVRS</sequence>
<reference evidence="1 2" key="1">
    <citation type="submission" date="2024-01" db="EMBL/GenBank/DDBJ databases">
        <title>Multi-omics insights into the function and evolution of sodium benzoate biodegradation pathways in Benzoatithermus flavus gen. nov., sp. nov. from hot spring.</title>
        <authorList>
            <person name="Hu C.-J."/>
            <person name="Li W.-J."/>
        </authorList>
    </citation>
    <scope>NUCLEOTIDE SEQUENCE [LARGE SCALE GENOMIC DNA]</scope>
    <source>
        <strain evidence="1 2">SYSU G07066</strain>
    </source>
</reference>
<evidence type="ECO:0000313" key="1">
    <source>
        <dbReference type="EMBL" id="MEK0085285.1"/>
    </source>
</evidence>
<proteinExistence type="predicted"/>
<gene>
    <name evidence="1" type="ORF">U1T56_19205</name>
</gene>
<protein>
    <recommendedName>
        <fullName evidence="3">CRISPR-associated protein Csm4</fullName>
    </recommendedName>
</protein>
<name>A0ABU8XVR5_9PROT</name>
<keyword evidence="2" id="KW-1185">Reference proteome</keyword>
<accession>A0ABU8XVR5</accession>
<dbReference type="Proteomes" id="UP001375743">
    <property type="component" value="Unassembled WGS sequence"/>
</dbReference>
<evidence type="ECO:0008006" key="3">
    <source>
        <dbReference type="Google" id="ProtNLM"/>
    </source>
</evidence>
<evidence type="ECO:0000313" key="2">
    <source>
        <dbReference type="Proteomes" id="UP001375743"/>
    </source>
</evidence>
<organism evidence="1 2">
    <name type="scientific">Benzoatithermus flavus</name>
    <dbReference type="NCBI Taxonomy" id="3108223"/>
    <lineage>
        <taxon>Bacteria</taxon>
        <taxon>Pseudomonadati</taxon>
        <taxon>Pseudomonadota</taxon>
        <taxon>Alphaproteobacteria</taxon>
        <taxon>Geminicoccales</taxon>
        <taxon>Geminicoccaceae</taxon>
        <taxon>Benzoatithermus</taxon>
    </lineage>
</organism>
<comment type="caution">
    <text evidence="1">The sequence shown here is derived from an EMBL/GenBank/DDBJ whole genome shotgun (WGS) entry which is preliminary data.</text>
</comment>